<dbReference type="SUPFAM" id="SSF52540">
    <property type="entry name" value="P-loop containing nucleoside triphosphate hydrolases"/>
    <property type="match status" value="2"/>
</dbReference>
<dbReference type="Proteomes" id="UP000245838">
    <property type="component" value="Chromosome sggmmb4_Chromosome"/>
</dbReference>
<dbReference type="GO" id="GO:0055085">
    <property type="term" value="P:transmembrane transport"/>
    <property type="evidence" value="ECO:0007669"/>
    <property type="project" value="UniProtKB-ARBA"/>
</dbReference>
<evidence type="ECO:0000313" key="6">
    <source>
        <dbReference type="EMBL" id="CRL44805.1"/>
    </source>
</evidence>
<dbReference type="NCBIfam" id="NF008453">
    <property type="entry name" value="PRK11308.1"/>
    <property type="match status" value="2"/>
</dbReference>
<evidence type="ECO:0000313" key="7">
    <source>
        <dbReference type="Proteomes" id="UP000245838"/>
    </source>
</evidence>
<dbReference type="PROSITE" id="PS00211">
    <property type="entry name" value="ABC_TRANSPORTER_1"/>
    <property type="match status" value="2"/>
</dbReference>
<keyword evidence="3" id="KW-0547">Nucleotide-binding</keyword>
<comment type="similarity">
    <text evidence="1">Belongs to the ABC transporter superfamily.</text>
</comment>
<protein>
    <submittedName>
        <fullName evidence="6">Glutathione import ATP-binding protein GsiA</fullName>
    </submittedName>
</protein>
<accession>A0A193QIQ0</accession>
<dbReference type="PROSITE" id="PS50893">
    <property type="entry name" value="ABC_TRANSPORTER_2"/>
    <property type="match status" value="2"/>
</dbReference>
<dbReference type="Pfam" id="PF08352">
    <property type="entry name" value="oligo_HPY"/>
    <property type="match status" value="2"/>
</dbReference>
<dbReference type="AlphaFoldDB" id="A0A193QIQ0"/>
<dbReference type="InterPro" id="IPR050319">
    <property type="entry name" value="ABC_transp_ATP-bind"/>
</dbReference>
<evidence type="ECO:0000256" key="2">
    <source>
        <dbReference type="ARBA" id="ARBA00022448"/>
    </source>
</evidence>
<dbReference type="FunFam" id="3.40.50.300:FF:000016">
    <property type="entry name" value="Oligopeptide ABC transporter ATP-binding component"/>
    <property type="match status" value="1"/>
</dbReference>
<organism evidence="6 7">
    <name type="scientific">Sodalis glossinidius (strain morsitans)</name>
    <dbReference type="NCBI Taxonomy" id="343509"/>
    <lineage>
        <taxon>Bacteria</taxon>
        <taxon>Pseudomonadati</taxon>
        <taxon>Pseudomonadota</taxon>
        <taxon>Gammaproteobacteria</taxon>
        <taxon>Enterobacterales</taxon>
        <taxon>Bruguierivoracaceae</taxon>
        <taxon>Sodalis</taxon>
    </lineage>
</organism>
<sequence length="536" mass="58771">MNHTPLLAINHLSVAFRQGTSVRRVVDDVSLTLHTGETLALVGESGSGKSITALSVLRLLPAPPVEYPGGEIRFNGQSLLDADEATLRHIRGNNIAMIFQEPMSSLNPLHTLEKQLSEVLLLHRGMGGKAARTEALAGLERVGIHHPANRLRDYPHQLSGGERQRVMIAMALLTRPKLLIADEPTTALDVTVQAQIMQLLADLRRELDMALLFITHDLNSVRQLADRVAVMQNGHCVETNSCQTLFSAPAHPYTQRLLAAEPSGQPPAIAQDAPPLLRVTNLGVSYGGAGRIFARRQAPKTALSGLGFTLRCGESLGLVGESGSGKSTAALALLRLIASEGEIWFDDMPLHQFDRRQMLPLRRRIQVVFQDPYSALNPRLSMAEIVAEGLQVHQKLSAHAVEQRVVEALEEVGLDAASRHRYPGEFSGGQRQRIAIARALILQPELVILDEPTSSLDRSVQAQILSLLQALQQKHRLAYIFISHDLQVVRAMCHQVVVVRQGQVVEQGSAEALFRTPQAPYTRELMTAGRQFAPVR</sequence>
<gene>
    <name evidence="6" type="primary">gsiA_2</name>
    <name evidence="6" type="ORF">SGGMMB4_02126</name>
</gene>
<name>A0A193QIQ0_SODGM</name>
<keyword evidence="2" id="KW-0813">Transport</keyword>
<dbReference type="NCBIfam" id="NF007739">
    <property type="entry name" value="PRK10419.1"/>
    <property type="match status" value="2"/>
</dbReference>
<proteinExistence type="inferred from homology"/>
<dbReference type="PANTHER" id="PTHR43776:SF7">
    <property type="entry name" value="D,D-DIPEPTIDE TRANSPORT ATP-BINDING PROTEIN DDPF-RELATED"/>
    <property type="match status" value="1"/>
</dbReference>
<dbReference type="GO" id="GO:0005524">
    <property type="term" value="F:ATP binding"/>
    <property type="evidence" value="ECO:0007669"/>
    <property type="project" value="UniProtKB-KW"/>
</dbReference>
<dbReference type="RefSeq" id="WP_166506563.1">
    <property type="nucleotide sequence ID" value="NZ_LN854557.1"/>
</dbReference>
<dbReference type="EMBL" id="LN854557">
    <property type="protein sequence ID" value="CRL44805.1"/>
    <property type="molecule type" value="Genomic_DNA"/>
</dbReference>
<keyword evidence="4 6" id="KW-0067">ATP-binding</keyword>
<dbReference type="GO" id="GO:0015833">
    <property type="term" value="P:peptide transport"/>
    <property type="evidence" value="ECO:0007669"/>
    <property type="project" value="InterPro"/>
</dbReference>
<dbReference type="Pfam" id="PF00005">
    <property type="entry name" value="ABC_tran"/>
    <property type="match status" value="2"/>
</dbReference>
<evidence type="ECO:0000256" key="4">
    <source>
        <dbReference type="ARBA" id="ARBA00022840"/>
    </source>
</evidence>
<dbReference type="CDD" id="cd03257">
    <property type="entry name" value="ABC_NikE_OppD_transporters"/>
    <property type="match status" value="2"/>
</dbReference>
<dbReference type="GO" id="GO:0016887">
    <property type="term" value="F:ATP hydrolysis activity"/>
    <property type="evidence" value="ECO:0007669"/>
    <property type="project" value="InterPro"/>
</dbReference>
<dbReference type="NCBIfam" id="NF011713">
    <property type="entry name" value="PRK15134.1"/>
    <property type="match status" value="1"/>
</dbReference>
<dbReference type="InterPro" id="IPR003439">
    <property type="entry name" value="ABC_transporter-like_ATP-bd"/>
</dbReference>
<dbReference type="InterPro" id="IPR017871">
    <property type="entry name" value="ABC_transporter-like_CS"/>
</dbReference>
<dbReference type="PANTHER" id="PTHR43776">
    <property type="entry name" value="TRANSPORT ATP-BINDING PROTEIN"/>
    <property type="match status" value="1"/>
</dbReference>
<dbReference type="Gene3D" id="3.40.50.300">
    <property type="entry name" value="P-loop containing nucleotide triphosphate hydrolases"/>
    <property type="match status" value="2"/>
</dbReference>
<evidence type="ECO:0000256" key="3">
    <source>
        <dbReference type="ARBA" id="ARBA00022741"/>
    </source>
</evidence>
<dbReference type="InterPro" id="IPR003593">
    <property type="entry name" value="AAA+_ATPase"/>
</dbReference>
<feature type="domain" description="ABC transporter" evidence="5">
    <location>
        <begin position="9"/>
        <end position="258"/>
    </location>
</feature>
<evidence type="ECO:0000259" key="5">
    <source>
        <dbReference type="PROSITE" id="PS50893"/>
    </source>
</evidence>
<feature type="domain" description="ABC transporter" evidence="5">
    <location>
        <begin position="277"/>
        <end position="526"/>
    </location>
</feature>
<evidence type="ECO:0000256" key="1">
    <source>
        <dbReference type="ARBA" id="ARBA00005417"/>
    </source>
</evidence>
<reference evidence="6 7" key="1">
    <citation type="submission" date="2015-05" db="EMBL/GenBank/DDBJ databases">
        <authorList>
            <person name="Goodhead I."/>
        </authorList>
    </citation>
    <scope>NUCLEOTIDE SEQUENCE [LARGE SCALE GENOMIC DNA]</scope>
    <source>
        <strain evidence="7">morsitans</strain>
    </source>
</reference>
<dbReference type="SMART" id="SM00382">
    <property type="entry name" value="AAA"/>
    <property type="match status" value="2"/>
</dbReference>
<dbReference type="InterPro" id="IPR027417">
    <property type="entry name" value="P-loop_NTPase"/>
</dbReference>
<dbReference type="InterPro" id="IPR013563">
    <property type="entry name" value="Oligopep_ABC_C"/>
</dbReference>